<reference evidence="2" key="1">
    <citation type="journal article" date="2015" name="Nat. Genet.">
        <title>The genome and transcriptome of the zoonotic hookworm Ancylostoma ceylanicum identify infection-specific gene families.</title>
        <authorList>
            <person name="Schwarz E.M."/>
            <person name="Hu Y."/>
            <person name="Antoshechkin I."/>
            <person name="Miller M.M."/>
            <person name="Sternberg P.W."/>
            <person name="Aroian R.V."/>
        </authorList>
    </citation>
    <scope>NUCLEOTIDE SEQUENCE</scope>
    <source>
        <strain evidence="2">HY135</strain>
    </source>
</reference>
<accession>A0A016VF46</accession>
<proteinExistence type="predicted"/>
<keyword evidence="2" id="KW-1185">Reference proteome</keyword>
<dbReference type="Proteomes" id="UP000024635">
    <property type="component" value="Unassembled WGS sequence"/>
</dbReference>
<sequence>MRASDARLTHASSINCIYQSNLCDWVPYINPTSSKLDVTCNQQPLPTHPMGRPNVNLQLTSIISGKYIVSVGRNASQAVNSNRIVDFRPVESSAKVDVESFTKSRSSNHHIDDLLARFVPSNRTNSRIQENW</sequence>
<dbReference type="AlphaFoldDB" id="A0A016VF46"/>
<evidence type="ECO:0000313" key="2">
    <source>
        <dbReference type="Proteomes" id="UP000024635"/>
    </source>
</evidence>
<gene>
    <name evidence="1" type="primary">Acey_s0011.g1310</name>
    <name evidence="1" type="ORF">Y032_0011g1310</name>
</gene>
<comment type="caution">
    <text evidence="1">The sequence shown here is derived from an EMBL/GenBank/DDBJ whole genome shotgun (WGS) entry which is preliminary data.</text>
</comment>
<evidence type="ECO:0000313" key="1">
    <source>
        <dbReference type="EMBL" id="EYC25637.1"/>
    </source>
</evidence>
<dbReference type="EMBL" id="JARK01001347">
    <property type="protein sequence ID" value="EYC25637.1"/>
    <property type="molecule type" value="Genomic_DNA"/>
</dbReference>
<protein>
    <submittedName>
        <fullName evidence="1">Uncharacterized protein</fullName>
    </submittedName>
</protein>
<organism evidence="1 2">
    <name type="scientific">Ancylostoma ceylanicum</name>
    <dbReference type="NCBI Taxonomy" id="53326"/>
    <lineage>
        <taxon>Eukaryota</taxon>
        <taxon>Metazoa</taxon>
        <taxon>Ecdysozoa</taxon>
        <taxon>Nematoda</taxon>
        <taxon>Chromadorea</taxon>
        <taxon>Rhabditida</taxon>
        <taxon>Rhabditina</taxon>
        <taxon>Rhabditomorpha</taxon>
        <taxon>Strongyloidea</taxon>
        <taxon>Ancylostomatidae</taxon>
        <taxon>Ancylostomatinae</taxon>
        <taxon>Ancylostoma</taxon>
    </lineage>
</organism>
<dbReference type="OrthoDB" id="5979581at2759"/>
<name>A0A016VF46_9BILA</name>